<evidence type="ECO:0000313" key="3">
    <source>
        <dbReference type="Proteomes" id="UP000017836"/>
    </source>
</evidence>
<protein>
    <submittedName>
        <fullName evidence="2">Uncharacterized protein</fullName>
    </submittedName>
</protein>
<dbReference type="Gramene" id="ERM98541">
    <property type="protein sequence ID" value="ERM98541"/>
    <property type="gene ID" value="AMTR_s00113p00145520"/>
</dbReference>
<dbReference type="KEGG" id="atr:18426557"/>
<keyword evidence="3" id="KW-1185">Reference proteome</keyword>
<evidence type="ECO:0000313" key="2">
    <source>
        <dbReference type="EMBL" id="ERM98541.1"/>
    </source>
</evidence>
<sequence length="133" mass="14705">MASASTITQAPKAYPSITYVDEGVDDDPVINDKPKPPDLWEACHSEVQTKSKAVHKVLKVIRPEPILIHQNMIIGYQGLDKVTLYGYSCWLVIFIMVVAYFCNLGNPNVQHLGELPIYLADDHLVGSSLVVAI</sequence>
<feature type="transmembrane region" description="Helical" evidence="1">
    <location>
        <begin position="82"/>
        <end position="101"/>
    </location>
</feature>
<gene>
    <name evidence="2" type="ORF">AMTR_s00113p00145520</name>
</gene>
<accession>W1NPE6</accession>
<dbReference type="EMBL" id="KI395324">
    <property type="protein sequence ID" value="ERM98541.1"/>
    <property type="molecule type" value="Genomic_DNA"/>
</dbReference>
<organism evidence="2 3">
    <name type="scientific">Amborella trichopoda</name>
    <dbReference type="NCBI Taxonomy" id="13333"/>
    <lineage>
        <taxon>Eukaryota</taxon>
        <taxon>Viridiplantae</taxon>
        <taxon>Streptophyta</taxon>
        <taxon>Embryophyta</taxon>
        <taxon>Tracheophyta</taxon>
        <taxon>Spermatophyta</taxon>
        <taxon>Magnoliopsida</taxon>
        <taxon>Amborellales</taxon>
        <taxon>Amborellaceae</taxon>
        <taxon>Amborella</taxon>
    </lineage>
</organism>
<name>W1NPE6_AMBTC</name>
<dbReference type="Proteomes" id="UP000017836">
    <property type="component" value="Unassembled WGS sequence"/>
</dbReference>
<dbReference type="HOGENOM" id="CLU_131157_0_0_1"/>
<keyword evidence="1" id="KW-0472">Membrane</keyword>
<evidence type="ECO:0000256" key="1">
    <source>
        <dbReference type="SAM" id="Phobius"/>
    </source>
</evidence>
<proteinExistence type="predicted"/>
<keyword evidence="1" id="KW-0812">Transmembrane</keyword>
<keyword evidence="1" id="KW-1133">Transmembrane helix</keyword>
<dbReference type="AlphaFoldDB" id="W1NPE6"/>
<reference evidence="3" key="1">
    <citation type="journal article" date="2013" name="Science">
        <title>The Amborella genome and the evolution of flowering plants.</title>
        <authorList>
            <consortium name="Amborella Genome Project"/>
        </authorList>
    </citation>
    <scope>NUCLEOTIDE SEQUENCE [LARGE SCALE GENOMIC DNA]</scope>
</reference>